<gene>
    <name evidence="2" type="ORF">POM88_031682</name>
</gene>
<organism evidence="2 3">
    <name type="scientific">Heracleum sosnowskyi</name>
    <dbReference type="NCBI Taxonomy" id="360622"/>
    <lineage>
        <taxon>Eukaryota</taxon>
        <taxon>Viridiplantae</taxon>
        <taxon>Streptophyta</taxon>
        <taxon>Embryophyta</taxon>
        <taxon>Tracheophyta</taxon>
        <taxon>Spermatophyta</taxon>
        <taxon>Magnoliopsida</taxon>
        <taxon>eudicotyledons</taxon>
        <taxon>Gunneridae</taxon>
        <taxon>Pentapetalae</taxon>
        <taxon>asterids</taxon>
        <taxon>campanulids</taxon>
        <taxon>Apiales</taxon>
        <taxon>Apiaceae</taxon>
        <taxon>Apioideae</taxon>
        <taxon>apioid superclade</taxon>
        <taxon>Tordylieae</taxon>
        <taxon>Tordyliinae</taxon>
        <taxon>Heracleum</taxon>
    </lineage>
</organism>
<protein>
    <submittedName>
        <fullName evidence="2">Uncharacterized protein</fullName>
    </submittedName>
</protein>
<dbReference type="AlphaFoldDB" id="A0AAD8HXV6"/>
<sequence length="179" mass="19887">MRIRQNSEFANSHYLEEVCILNQNPRDILGPWIESQSQSDGEDDDFCGLASFGNTVKDLLREIVAAEEGKDKAENERAVYCSFTDASGFSCGAETNAGSQYCEVHVQLPTTSRTCSGTSKSRAKRVKRRLKRKKEDSIPAGDEIVYYAGFPGLRRKRGCPQHRSEQEAAATVNKADESN</sequence>
<dbReference type="PANTHER" id="PTHR34680:SF3">
    <property type="entry name" value="EXPRESSED PROTEIN"/>
    <property type="match status" value="1"/>
</dbReference>
<keyword evidence="3" id="KW-1185">Reference proteome</keyword>
<dbReference type="Proteomes" id="UP001237642">
    <property type="component" value="Unassembled WGS sequence"/>
</dbReference>
<evidence type="ECO:0000313" key="2">
    <source>
        <dbReference type="EMBL" id="KAK1375489.1"/>
    </source>
</evidence>
<accession>A0AAD8HXV6</accession>
<proteinExistence type="predicted"/>
<feature type="region of interest" description="Disordered" evidence="1">
    <location>
        <begin position="157"/>
        <end position="179"/>
    </location>
</feature>
<evidence type="ECO:0000313" key="3">
    <source>
        <dbReference type="Proteomes" id="UP001237642"/>
    </source>
</evidence>
<reference evidence="2" key="1">
    <citation type="submission" date="2023-02" db="EMBL/GenBank/DDBJ databases">
        <title>Genome of toxic invasive species Heracleum sosnowskyi carries increased number of genes despite the absence of recent whole-genome duplications.</title>
        <authorList>
            <person name="Schelkunov M."/>
            <person name="Shtratnikova V."/>
            <person name="Makarenko M."/>
            <person name="Klepikova A."/>
            <person name="Omelchenko D."/>
            <person name="Novikova G."/>
            <person name="Obukhova E."/>
            <person name="Bogdanov V."/>
            <person name="Penin A."/>
            <person name="Logacheva M."/>
        </authorList>
    </citation>
    <scope>NUCLEOTIDE SEQUENCE</scope>
    <source>
        <strain evidence="2">Hsosn_3</strain>
        <tissue evidence="2">Leaf</tissue>
    </source>
</reference>
<evidence type="ECO:0000256" key="1">
    <source>
        <dbReference type="SAM" id="MobiDB-lite"/>
    </source>
</evidence>
<reference evidence="2" key="2">
    <citation type="submission" date="2023-05" db="EMBL/GenBank/DDBJ databases">
        <authorList>
            <person name="Schelkunov M.I."/>
        </authorList>
    </citation>
    <scope>NUCLEOTIDE SEQUENCE</scope>
    <source>
        <strain evidence="2">Hsosn_3</strain>
        <tissue evidence="2">Leaf</tissue>
    </source>
</reference>
<dbReference type="EMBL" id="JAUIZM010000007">
    <property type="protein sequence ID" value="KAK1375489.1"/>
    <property type="molecule type" value="Genomic_DNA"/>
</dbReference>
<dbReference type="PANTHER" id="PTHR34680">
    <property type="entry name" value="EXPRESSED PROTEIN"/>
    <property type="match status" value="1"/>
</dbReference>
<comment type="caution">
    <text evidence="2">The sequence shown here is derived from an EMBL/GenBank/DDBJ whole genome shotgun (WGS) entry which is preliminary data.</text>
</comment>
<name>A0AAD8HXV6_9APIA</name>